<dbReference type="EMBL" id="ATAY01000088">
    <property type="protein sequence ID" value="EPR09388.1"/>
    <property type="molecule type" value="Genomic_DNA"/>
</dbReference>
<evidence type="ECO:0000313" key="2">
    <source>
        <dbReference type="Proteomes" id="UP000016860"/>
    </source>
</evidence>
<organism evidence="1 2">
    <name type="scientific">Ruminiclostridium papyrosolvens C7</name>
    <dbReference type="NCBI Taxonomy" id="1330534"/>
    <lineage>
        <taxon>Bacteria</taxon>
        <taxon>Bacillati</taxon>
        <taxon>Bacillota</taxon>
        <taxon>Clostridia</taxon>
        <taxon>Eubacteriales</taxon>
        <taxon>Oscillospiraceae</taxon>
        <taxon>Ruminiclostridium</taxon>
    </lineage>
</organism>
<comment type="caution">
    <text evidence="1">The sequence shown here is derived from an EMBL/GenBank/DDBJ whole genome shotgun (WGS) entry which is preliminary data.</text>
</comment>
<dbReference type="OrthoDB" id="2078326at2"/>
<protein>
    <submittedName>
        <fullName evidence="1">Uncharacterized protein</fullName>
    </submittedName>
</protein>
<dbReference type="STRING" id="1330534.L323_16705"/>
<dbReference type="RefSeq" id="WP_020816745.1">
    <property type="nucleotide sequence ID" value="NZ_ATAY01000088.1"/>
</dbReference>
<accession>U4QZ78</accession>
<dbReference type="PATRIC" id="fig|1330534.3.peg.3310"/>
<name>U4QZ78_9FIRM</name>
<evidence type="ECO:0000313" key="1">
    <source>
        <dbReference type="EMBL" id="EPR09388.1"/>
    </source>
</evidence>
<dbReference type="Proteomes" id="UP000016860">
    <property type="component" value="Unassembled WGS sequence"/>
</dbReference>
<sequence length="466" mass="52680">MAFAVDDILVLVVSRLATRAISSVAKKSYDFFTGKEQKEIQKKKEEASISFENKSKIQMIDHQFRLTEARTQFDIRMDEWKQKTFYSNCWPLREPFDIHFALNTPFEGCSIDGKEVIPCRIITSLKDKDHPIARNINGNLSSFLVTHYNSISTHPVVSEIGSWREDAPSNDASVNYLFSGLQGQPVLVLTPEFINDGQTIILKIWSWGLGEKVNLPVGVEFGRINIKPLYLNTLYEESKKSMELIQELGIKPEGFYSEKLNNNIKIIKMIEKLGDQGEDKKQMIHQLYSQLSETDEIRDSVKEKISEQVSGIFSCCAGMYADAYHLAEYGTVPKLPLLVGSIPGAEMIRRSIGDFYMSLLSKIEQIDNYSKVLPAIYADTANALANMGATYEEVNKYVKPLLSRGINLFTYGNCNSLINAKIQNISSLDESLDKLLSENVSNLDKCFLNRVNSVLKSIHHPAYPLQ</sequence>
<proteinExistence type="predicted"/>
<dbReference type="AlphaFoldDB" id="U4QZ78"/>
<gene>
    <name evidence="1" type="ORF">L323_16705</name>
</gene>
<reference evidence="1 2" key="1">
    <citation type="journal article" date="2013" name="Genome Announc.">
        <title>Draft Genome Sequence of the Cellulolytic Bacterium Clostridium papyrosolvens C7 (ATCC 700395).</title>
        <authorList>
            <person name="Zepeda V."/>
            <person name="Dassa B."/>
            <person name="Borovok I."/>
            <person name="Lamed R."/>
            <person name="Bayer E.A."/>
            <person name="Cate J.H."/>
        </authorList>
    </citation>
    <scope>NUCLEOTIDE SEQUENCE [LARGE SCALE GENOMIC DNA]</scope>
    <source>
        <strain evidence="1 2">C7</strain>
    </source>
</reference>